<keyword evidence="5" id="KW-0067">ATP-binding</keyword>
<keyword evidence="3" id="KW-0547">Nucleotide-binding</keyword>
<evidence type="ECO:0000256" key="5">
    <source>
        <dbReference type="ARBA" id="ARBA00022840"/>
    </source>
</evidence>
<evidence type="ECO:0000256" key="4">
    <source>
        <dbReference type="ARBA" id="ARBA00022777"/>
    </source>
</evidence>
<name>A0A8S1Y1V4_PAROT</name>
<evidence type="ECO:0000259" key="6">
    <source>
        <dbReference type="PROSITE" id="PS50011"/>
    </source>
</evidence>
<dbReference type="PANTHER" id="PTHR24351">
    <property type="entry name" value="RIBOSOMAL PROTEIN S6 KINASE"/>
    <property type="match status" value="1"/>
</dbReference>
<dbReference type="OrthoDB" id="354826at2759"/>
<reference evidence="7" key="1">
    <citation type="submission" date="2021-01" db="EMBL/GenBank/DDBJ databases">
        <authorList>
            <consortium name="Genoscope - CEA"/>
            <person name="William W."/>
        </authorList>
    </citation>
    <scope>NUCLEOTIDE SEQUENCE</scope>
</reference>
<proteinExistence type="predicted"/>
<protein>
    <recommendedName>
        <fullName evidence="6">Protein kinase domain-containing protein</fullName>
    </recommendedName>
</protein>
<organism evidence="7 8">
    <name type="scientific">Paramecium octaurelia</name>
    <dbReference type="NCBI Taxonomy" id="43137"/>
    <lineage>
        <taxon>Eukaryota</taxon>
        <taxon>Sar</taxon>
        <taxon>Alveolata</taxon>
        <taxon>Ciliophora</taxon>
        <taxon>Intramacronucleata</taxon>
        <taxon>Oligohymenophorea</taxon>
        <taxon>Peniculida</taxon>
        <taxon>Parameciidae</taxon>
        <taxon>Paramecium</taxon>
    </lineage>
</organism>
<keyword evidence="1" id="KW-0723">Serine/threonine-protein kinase</keyword>
<evidence type="ECO:0000313" key="8">
    <source>
        <dbReference type="Proteomes" id="UP000683925"/>
    </source>
</evidence>
<dbReference type="GO" id="GO:0005524">
    <property type="term" value="F:ATP binding"/>
    <property type="evidence" value="ECO:0007669"/>
    <property type="project" value="UniProtKB-KW"/>
</dbReference>
<evidence type="ECO:0000256" key="1">
    <source>
        <dbReference type="ARBA" id="ARBA00022527"/>
    </source>
</evidence>
<keyword evidence="8" id="KW-1185">Reference proteome</keyword>
<evidence type="ECO:0000256" key="3">
    <source>
        <dbReference type="ARBA" id="ARBA00022741"/>
    </source>
</evidence>
<feature type="domain" description="Protein kinase" evidence="6">
    <location>
        <begin position="1"/>
        <end position="128"/>
    </location>
</feature>
<sequence length="129" mass="15183">MDQQKKELEIIMERKVSVSMAYLAPEILKRVNLGVLLIGLVLSQINEQKKNQLYHLGILIYEMISGKPPYFSPNRDEILSNRMRQDFISKLYFKNEFKSIIQSLLENNPMTRLEILWLLLRNLCHYGVA</sequence>
<keyword evidence="2" id="KW-0808">Transferase</keyword>
<dbReference type="Proteomes" id="UP000683925">
    <property type="component" value="Unassembled WGS sequence"/>
</dbReference>
<dbReference type="GO" id="GO:0004674">
    <property type="term" value="F:protein serine/threonine kinase activity"/>
    <property type="evidence" value="ECO:0007669"/>
    <property type="project" value="UniProtKB-KW"/>
</dbReference>
<gene>
    <name evidence="7" type="ORF">POCTA_138.1.T1410170</name>
</gene>
<dbReference type="AlphaFoldDB" id="A0A8S1Y1V4"/>
<evidence type="ECO:0000256" key="2">
    <source>
        <dbReference type="ARBA" id="ARBA00022679"/>
    </source>
</evidence>
<accession>A0A8S1Y1V4</accession>
<keyword evidence="4" id="KW-0418">Kinase</keyword>
<comment type="caution">
    <text evidence="7">The sequence shown here is derived from an EMBL/GenBank/DDBJ whole genome shotgun (WGS) entry which is preliminary data.</text>
</comment>
<dbReference type="PROSITE" id="PS50011">
    <property type="entry name" value="PROTEIN_KINASE_DOM"/>
    <property type="match status" value="1"/>
</dbReference>
<dbReference type="Pfam" id="PF00069">
    <property type="entry name" value="Pkinase"/>
    <property type="match status" value="1"/>
</dbReference>
<dbReference type="InterPro" id="IPR000719">
    <property type="entry name" value="Prot_kinase_dom"/>
</dbReference>
<evidence type="ECO:0000313" key="7">
    <source>
        <dbReference type="EMBL" id="CAD8207700.1"/>
    </source>
</evidence>
<dbReference type="EMBL" id="CAJJDP010000142">
    <property type="protein sequence ID" value="CAD8207700.1"/>
    <property type="molecule type" value="Genomic_DNA"/>
</dbReference>